<evidence type="ECO:0000256" key="1">
    <source>
        <dbReference type="SAM" id="SignalP"/>
    </source>
</evidence>
<name>A0A6N8J6S1_9BACT</name>
<evidence type="ECO:0000313" key="2">
    <source>
        <dbReference type="EMBL" id="MVT40298.1"/>
    </source>
</evidence>
<gene>
    <name evidence="2" type="ORF">GO495_06875</name>
</gene>
<keyword evidence="3" id="KW-1185">Reference proteome</keyword>
<dbReference type="RefSeq" id="WP_157298929.1">
    <property type="nucleotide sequence ID" value="NZ_BAAAZB010000005.1"/>
</dbReference>
<organism evidence="2 3">
    <name type="scientific">Chitinophaga oryziterrae</name>
    <dbReference type="NCBI Taxonomy" id="1031224"/>
    <lineage>
        <taxon>Bacteria</taxon>
        <taxon>Pseudomonadati</taxon>
        <taxon>Bacteroidota</taxon>
        <taxon>Chitinophagia</taxon>
        <taxon>Chitinophagales</taxon>
        <taxon>Chitinophagaceae</taxon>
        <taxon>Chitinophaga</taxon>
    </lineage>
</organism>
<feature type="chain" id="PRO_5026969636" description="HEAT repeat domain-containing protein" evidence="1">
    <location>
        <begin position="20"/>
        <end position="174"/>
    </location>
</feature>
<dbReference type="EMBL" id="WRXO01000001">
    <property type="protein sequence ID" value="MVT40298.1"/>
    <property type="molecule type" value="Genomic_DNA"/>
</dbReference>
<dbReference type="Proteomes" id="UP000468388">
    <property type="component" value="Unassembled WGS sequence"/>
</dbReference>
<protein>
    <recommendedName>
        <fullName evidence="4">HEAT repeat domain-containing protein</fullName>
    </recommendedName>
</protein>
<evidence type="ECO:0000313" key="3">
    <source>
        <dbReference type="Proteomes" id="UP000468388"/>
    </source>
</evidence>
<keyword evidence="1" id="KW-0732">Signal</keyword>
<feature type="signal peptide" evidence="1">
    <location>
        <begin position="1"/>
        <end position="19"/>
    </location>
</feature>
<accession>A0A6N8J6S1</accession>
<evidence type="ECO:0008006" key="4">
    <source>
        <dbReference type="Google" id="ProtNLM"/>
    </source>
</evidence>
<dbReference type="OrthoDB" id="666979at2"/>
<reference evidence="2 3" key="1">
    <citation type="submission" date="2019-12" db="EMBL/GenBank/DDBJ databases">
        <title>The draft genomic sequence of strain Chitinophaga oryziterrae JCM 16595.</title>
        <authorList>
            <person name="Zhang X."/>
        </authorList>
    </citation>
    <scope>NUCLEOTIDE SEQUENCE [LARGE SCALE GENOMIC DNA]</scope>
    <source>
        <strain evidence="2 3">JCM 16595</strain>
    </source>
</reference>
<proteinExistence type="predicted"/>
<dbReference type="AlphaFoldDB" id="A0A6N8J6S1"/>
<comment type="caution">
    <text evidence="2">The sequence shown here is derived from an EMBL/GenBank/DDBJ whole genome shotgun (WGS) entry which is preliminary data.</text>
</comment>
<sequence>MKALTFILLMLITFFPVHAQCCTDSIYPALHAIVQNDYKDEVRAAALWAISKADPAEAMILAQACEKDCKRELSNVIFCIYTTSGGDPQWPFVYSYFTTSREPFYLSEKLGDMVGHLRNPVYVQQGIEALKKLGVTSKEYQDKIAAILLLIKSNRLLLHDAISADAAEKAITAL</sequence>